<evidence type="ECO:0000259" key="1">
    <source>
        <dbReference type="Pfam" id="PF02399"/>
    </source>
</evidence>
<evidence type="ECO:0000313" key="2">
    <source>
        <dbReference type="EMBL" id="RIB14276.1"/>
    </source>
</evidence>
<reference evidence="2 3" key="1">
    <citation type="submission" date="2018-06" db="EMBL/GenBank/DDBJ databases">
        <title>Comparative genomics reveals the genomic features of Rhizophagus irregularis, R. cerebriforme, R. diaphanum and Gigaspora rosea, and their symbiotic lifestyle signature.</title>
        <authorList>
            <person name="Morin E."/>
            <person name="San Clemente H."/>
            <person name="Chen E.C.H."/>
            <person name="De La Providencia I."/>
            <person name="Hainaut M."/>
            <person name="Kuo A."/>
            <person name="Kohler A."/>
            <person name="Murat C."/>
            <person name="Tang N."/>
            <person name="Roy S."/>
            <person name="Loubradou J."/>
            <person name="Henrissat B."/>
            <person name="Grigoriev I.V."/>
            <person name="Corradi N."/>
            <person name="Roux C."/>
            <person name="Martin F.M."/>
        </authorList>
    </citation>
    <scope>NUCLEOTIDE SEQUENCE [LARGE SCALE GENOMIC DNA]</scope>
    <source>
        <strain evidence="2 3">DAOM 194757</strain>
    </source>
</reference>
<dbReference type="GO" id="GO:0003688">
    <property type="term" value="F:DNA replication origin binding"/>
    <property type="evidence" value="ECO:0007669"/>
    <property type="project" value="InterPro"/>
</dbReference>
<dbReference type="STRING" id="44941.A0A397V4M9"/>
<evidence type="ECO:0000313" key="3">
    <source>
        <dbReference type="Proteomes" id="UP000266673"/>
    </source>
</evidence>
<comment type="caution">
    <text evidence="2">The sequence shown here is derived from an EMBL/GenBank/DDBJ whole genome shotgun (WGS) entry which is preliminary data.</text>
</comment>
<name>A0A397V4M9_9GLOM</name>
<gene>
    <name evidence="2" type="ORF">C2G38_2144141</name>
</gene>
<dbReference type="InterPro" id="IPR003450">
    <property type="entry name" value="Replication_origin-bd"/>
</dbReference>
<dbReference type="AlphaFoldDB" id="A0A397V4M9"/>
<dbReference type="Pfam" id="PF02399">
    <property type="entry name" value="Herpes_ori_bp"/>
    <property type="match status" value="1"/>
</dbReference>
<dbReference type="GO" id="GO:0005524">
    <property type="term" value="F:ATP binding"/>
    <property type="evidence" value="ECO:0007669"/>
    <property type="project" value="InterPro"/>
</dbReference>
<organism evidence="2 3">
    <name type="scientific">Gigaspora rosea</name>
    <dbReference type="NCBI Taxonomy" id="44941"/>
    <lineage>
        <taxon>Eukaryota</taxon>
        <taxon>Fungi</taxon>
        <taxon>Fungi incertae sedis</taxon>
        <taxon>Mucoromycota</taxon>
        <taxon>Glomeromycotina</taxon>
        <taxon>Glomeromycetes</taxon>
        <taxon>Diversisporales</taxon>
        <taxon>Gigasporaceae</taxon>
        <taxon>Gigaspora</taxon>
    </lineage>
</organism>
<proteinExistence type="predicted"/>
<accession>A0A397V4M9</accession>
<dbReference type="EMBL" id="QKWP01000847">
    <property type="protein sequence ID" value="RIB14276.1"/>
    <property type="molecule type" value="Genomic_DNA"/>
</dbReference>
<dbReference type="OrthoDB" id="2399869at2759"/>
<protein>
    <submittedName>
        <fullName evidence="2">Origin of replication binding protein</fullName>
    </submittedName>
</protein>
<dbReference type="Proteomes" id="UP000266673">
    <property type="component" value="Unassembled WGS sequence"/>
</dbReference>
<feature type="domain" description="Replication origin-binding protein" evidence="1">
    <location>
        <begin position="425"/>
        <end position="591"/>
    </location>
</feature>
<keyword evidence="3" id="KW-1185">Reference proteome</keyword>
<dbReference type="GO" id="GO:0006260">
    <property type="term" value="P:DNA replication"/>
    <property type="evidence" value="ECO:0007669"/>
    <property type="project" value="InterPro"/>
</dbReference>
<sequence>MSLSSEAKKCLCESLHQQRLNQKLAEYNEAKKLFMGLTDLDYKPGHREHTYYKYLLSSDNKNDTALLEAYHPEEIYFQYIIRIGEKGFTLVEHPSEIYKIVDSHECIDGNQPLRPILDIDARQKPDPTNSELPSLDSEKISREDLMSKILIAYIDALSLIPECMPFLQSFALASSSNANKCSWHIVYSHARFIDYRELKGFTKKVMELVEEPYSKFIDVGLPKSRFNLRLLGSAKENRVKRPAISSVKNGFKNLEDYLVQPKENYSVIWPRTFSSEEPVKEESRPIDDENALNRGANLVIAKYGWLQIGRIEKGFINFQAQSIKECPICDVKHEKDQLYGFIRQNGHFILKCYRQKQYKPDHKGLSFDKVSDKVESKEKSKKWRLCERLPKALSTPHQFPELSGESINVKEMEDALDAFPDFLSEEPSTTLIRSTVGTGKTKTLRKILASLAQSDANLPCTIWVSYRKTLSNESEAKLKELEKFDFKVEQYQNIVADLKTCEWDLIIVQVESILRLDFQGGRSCIAILDEANATMRQMASGVHARESFNAMRDLLNVATHVVAMDAFANDSILAFLKSYRGENVRFIDNKYQPRKGEIVKFLYDPDKGSEAIRRGFRMLQKVIGITNIATPVHVEAFAQMLFRIRDCPLRIVSLHHSKKFDIFKEPCRELIRAELSALRPGDLPTIIKGQRAWDKIADCYALNLSPAVETYIEVEYQRCLSAKYFPEILCSLIASTGATLELILVEDTEKINRNKISHTIKNTEKKIKGADAESIANAPDISPNKAEILKQNPIRSFTNNIALQRHYLWRIYASGDIGGKDDIRDWGMNNDDWVKLCDIDFVKRYNNPEPLQHFRRLVYFRRQGSNAINSIENLKIKEEMQWEDSRESMDPSSVDLHKFYLAKQWEAVHNLVQSIGFKDIDDTNILSGDDIAKTFEQSQEKIVKIREDALLLFGFKTRAKGMPNLNATIKFINAILSNWCGYTIGSGTTRVGSRTNRVWKKTYWIYRKPYGGDGFVTQEEITAIKVNNSKYFPIGPILPLYKPELIDETRDLFDSIPITNNITSECTKHEVSDLSNNEIDEKDLFLEMPAQYDVEHRKNSSQDICHVDITTFEANAYEKEISDSLISLSSEFLIKSESDVDMFIFYLQQKFQMSREKLEQWRFEIAFEMRDNQNYWKKERKSMSEADFLEYKRNFETKMGVPTTPHKKELKNKSLALIEYV</sequence>